<dbReference type="Proteomes" id="UP001295794">
    <property type="component" value="Unassembled WGS sequence"/>
</dbReference>
<dbReference type="EMBL" id="CAVNYO010000426">
    <property type="protein sequence ID" value="CAK5278770.1"/>
    <property type="molecule type" value="Genomic_DNA"/>
</dbReference>
<name>A0AAD2K4U0_9AGAR</name>
<dbReference type="AlphaFoldDB" id="A0AAD2K4U0"/>
<reference evidence="1" key="1">
    <citation type="submission" date="2023-11" db="EMBL/GenBank/DDBJ databases">
        <authorList>
            <person name="De Vega J J."/>
            <person name="De Vega J J."/>
        </authorList>
    </citation>
    <scope>NUCLEOTIDE SEQUENCE</scope>
</reference>
<organism evidence="1 2">
    <name type="scientific">Mycena citricolor</name>
    <dbReference type="NCBI Taxonomy" id="2018698"/>
    <lineage>
        <taxon>Eukaryota</taxon>
        <taxon>Fungi</taxon>
        <taxon>Dikarya</taxon>
        <taxon>Basidiomycota</taxon>
        <taxon>Agaricomycotina</taxon>
        <taxon>Agaricomycetes</taxon>
        <taxon>Agaricomycetidae</taxon>
        <taxon>Agaricales</taxon>
        <taxon>Marasmiineae</taxon>
        <taxon>Mycenaceae</taxon>
        <taxon>Mycena</taxon>
    </lineage>
</organism>
<accession>A0AAD2K4U0</accession>
<evidence type="ECO:0000313" key="2">
    <source>
        <dbReference type="Proteomes" id="UP001295794"/>
    </source>
</evidence>
<evidence type="ECO:0000313" key="1">
    <source>
        <dbReference type="EMBL" id="CAK5278770.1"/>
    </source>
</evidence>
<protein>
    <submittedName>
        <fullName evidence="1">Uncharacterized protein</fullName>
    </submittedName>
</protein>
<sequence length="84" mass="9385">FTSLEVHGLLPANLLGQAHYLRRGRSRFESRHITPSPIKDPALCNSALSLHRLSSMLDATQSEIFFACTQSTFPIRVVNFLCVV</sequence>
<feature type="non-terminal residue" evidence="1">
    <location>
        <position position="84"/>
    </location>
</feature>
<proteinExistence type="predicted"/>
<gene>
    <name evidence="1" type="ORF">MYCIT1_LOCUS28335</name>
</gene>
<feature type="non-terminal residue" evidence="1">
    <location>
        <position position="1"/>
    </location>
</feature>
<keyword evidence="2" id="KW-1185">Reference proteome</keyword>
<comment type="caution">
    <text evidence="1">The sequence shown here is derived from an EMBL/GenBank/DDBJ whole genome shotgun (WGS) entry which is preliminary data.</text>
</comment>